<gene>
    <name evidence="1" type="ordered locus">PSEEN2242</name>
</gene>
<reference evidence="1 2" key="1">
    <citation type="journal article" date="2006" name="Nat. Biotechnol.">
        <title>Complete genome sequence of the entomopathogenic and metabolically versatile soil bacterium Pseudomonas entomophila.</title>
        <authorList>
            <person name="Vodovar N."/>
            <person name="Vallenet D."/>
            <person name="Cruveiller S."/>
            <person name="Rouy Z."/>
            <person name="Barbe V."/>
            <person name="Acosta C."/>
            <person name="Cattolico L."/>
            <person name="Jubin C."/>
            <person name="Lajus A."/>
            <person name="Segurens B."/>
            <person name="Vacherie B."/>
            <person name="Wincker P."/>
            <person name="Weissenbach J."/>
            <person name="Lemaitre B."/>
            <person name="Medigue C."/>
            <person name="Boccard F."/>
        </authorList>
    </citation>
    <scope>NUCLEOTIDE SEQUENCE [LARGE SCALE GENOMIC DNA]</scope>
    <source>
        <strain evidence="1 2">L48</strain>
    </source>
</reference>
<evidence type="ECO:0000313" key="2">
    <source>
        <dbReference type="Proteomes" id="UP000000658"/>
    </source>
</evidence>
<organism evidence="1 2">
    <name type="scientific">Pseudomonas entomophila (strain L48)</name>
    <dbReference type="NCBI Taxonomy" id="384676"/>
    <lineage>
        <taxon>Bacteria</taxon>
        <taxon>Pseudomonadati</taxon>
        <taxon>Pseudomonadota</taxon>
        <taxon>Gammaproteobacteria</taxon>
        <taxon>Pseudomonadales</taxon>
        <taxon>Pseudomonadaceae</taxon>
        <taxon>Pseudomonas</taxon>
    </lineage>
</organism>
<dbReference type="AlphaFoldDB" id="Q1IBA8"/>
<accession>Q1IBA8</accession>
<dbReference type="KEGG" id="pen:PSEEN2242"/>
<protein>
    <submittedName>
        <fullName evidence="1">Uncharacterized protein</fullName>
    </submittedName>
</protein>
<dbReference type="EMBL" id="CT573326">
    <property type="protein sequence ID" value="CAK15058.1"/>
    <property type="molecule type" value="Genomic_DNA"/>
</dbReference>
<proteinExistence type="predicted"/>
<name>Q1IBA8_PSEE4</name>
<evidence type="ECO:0000313" key="1">
    <source>
        <dbReference type="EMBL" id="CAK15058.1"/>
    </source>
</evidence>
<sequence>MKSGYAGIGLDVVSFEKFLQADNDCRRIMDKFKEIATVHEIPYTKDSVLIQRLGSFGIEGIERLHELLCENESEILRLFEEMQKLPNDDGEHDEFLTFSISAPVFYLCHILASKMSEHEILKYIQVNGWFTEASGEEFLDVLVNFNGVRQVDTTLDF</sequence>
<dbReference type="Proteomes" id="UP000000658">
    <property type="component" value="Chromosome"/>
</dbReference>
<dbReference type="HOGENOM" id="CLU_1676341_0_0_6"/>